<keyword evidence="2" id="KW-0813">Transport</keyword>
<feature type="transmembrane region" description="Helical" evidence="6">
    <location>
        <begin position="302"/>
        <end position="325"/>
    </location>
</feature>
<dbReference type="InterPro" id="IPR002293">
    <property type="entry name" value="AA/rel_permease1"/>
</dbReference>
<dbReference type="GO" id="GO:0016020">
    <property type="term" value="C:membrane"/>
    <property type="evidence" value="ECO:0007669"/>
    <property type="project" value="UniProtKB-SubCell"/>
</dbReference>
<dbReference type="AlphaFoldDB" id="A0A2G5H7I5"/>
<feature type="transmembrane region" description="Helical" evidence="6">
    <location>
        <begin position="357"/>
        <end position="378"/>
    </location>
</feature>
<organism evidence="7 9">
    <name type="scientific">Cercospora beticola</name>
    <name type="common">Sugarbeet leaf spot fungus</name>
    <dbReference type="NCBI Taxonomy" id="122368"/>
    <lineage>
        <taxon>Eukaryota</taxon>
        <taxon>Fungi</taxon>
        <taxon>Dikarya</taxon>
        <taxon>Ascomycota</taxon>
        <taxon>Pezizomycotina</taxon>
        <taxon>Dothideomycetes</taxon>
        <taxon>Dothideomycetidae</taxon>
        <taxon>Mycosphaerellales</taxon>
        <taxon>Mycosphaerellaceae</taxon>
        <taxon>Cercospora</taxon>
    </lineage>
</organism>
<name>A0A2G5H7I5_CERBT</name>
<feature type="transmembrane region" description="Helical" evidence="6">
    <location>
        <begin position="256"/>
        <end position="275"/>
    </location>
</feature>
<feature type="transmembrane region" description="Helical" evidence="6">
    <location>
        <begin position="424"/>
        <end position="443"/>
    </location>
</feature>
<comment type="subcellular location">
    <subcellularLocation>
        <location evidence="1">Membrane</location>
        <topology evidence="1">Multi-pass membrane protein</topology>
    </subcellularLocation>
</comment>
<dbReference type="Gene3D" id="1.20.1740.10">
    <property type="entry name" value="Amino acid/polyamine transporter I"/>
    <property type="match status" value="1"/>
</dbReference>
<dbReference type="EMBL" id="CP134188">
    <property type="protein sequence ID" value="WPB02705.1"/>
    <property type="molecule type" value="Genomic_DNA"/>
</dbReference>
<keyword evidence="5 6" id="KW-0472">Membrane</keyword>
<protein>
    <submittedName>
        <fullName evidence="7">Choline transport protein</fullName>
    </submittedName>
</protein>
<dbReference type="Proteomes" id="UP001302367">
    <property type="component" value="Chromosome 5"/>
</dbReference>
<evidence type="ECO:0000256" key="2">
    <source>
        <dbReference type="ARBA" id="ARBA00022448"/>
    </source>
</evidence>
<keyword evidence="10" id="KW-1185">Reference proteome</keyword>
<dbReference type="GO" id="GO:0022857">
    <property type="term" value="F:transmembrane transporter activity"/>
    <property type="evidence" value="ECO:0007669"/>
    <property type="project" value="InterPro"/>
</dbReference>
<dbReference type="Pfam" id="PF13520">
    <property type="entry name" value="AA_permease_2"/>
    <property type="match status" value="1"/>
</dbReference>
<feature type="transmembrane region" description="Helical" evidence="6">
    <location>
        <begin position="168"/>
        <end position="188"/>
    </location>
</feature>
<reference evidence="8 10" key="2">
    <citation type="submission" date="2023-09" db="EMBL/GenBank/DDBJ databases">
        <title>Complete-Gapless Cercospora beticola genome.</title>
        <authorList>
            <person name="Wyatt N.A."/>
            <person name="Spanner R.E."/>
            <person name="Bolton M.D."/>
        </authorList>
    </citation>
    <scope>NUCLEOTIDE SEQUENCE [LARGE SCALE GENOMIC DNA]</scope>
    <source>
        <strain evidence="8">Cb09-40</strain>
    </source>
</reference>
<dbReference type="Proteomes" id="UP000230605">
    <property type="component" value="Chromosome 5"/>
</dbReference>
<dbReference type="PIRSF" id="PIRSF006060">
    <property type="entry name" value="AA_transporter"/>
    <property type="match status" value="1"/>
</dbReference>
<sequence length="493" mass="54452">MQSEASTLTLRPHLPIAHASDFPKPRTPDTPSSDEFIFSTKRRPARLSMDFRPVEPEVLLSGNSNILFNGGLPGLVWSTIFAHVGQLFIVLSLAEISSMVPTGGQYRWASAFAPPRYQQVLSYFTGSLCSIGWQARLTAICYILAGVVLALVEINHDDFSPTRWQRNLLTFGVLIVVSAFNALAASHLSVAEGLFAICHVYALVPIVVSLWVLAPKQSVADVFFNCTDNGVLGSEATVHISEEVEEPETVLPRCMLWSYLANLPGTLLLLLTYAFNVSDLEATAEAIVPFASVLSMALQSDAATTGFLVVVMSLLFMIAVSTMVTTSRHLFAFGRDRALYSAPWFGRVDARLQVPLNAIYSSVFFALVLILVTIATTAPLNTMMGLAVATLMTTYIIVIGCLIRRRLQGDGLPRASWSLGRAGIWINVIAVVYSVWAFFWSFWPTMHSSSAADMNWTFLLYCFVVAYALCFFISGQRRLRQRPMEMMPSWTPR</sequence>
<evidence type="ECO:0000256" key="3">
    <source>
        <dbReference type="ARBA" id="ARBA00022692"/>
    </source>
</evidence>
<evidence type="ECO:0000256" key="6">
    <source>
        <dbReference type="SAM" id="Phobius"/>
    </source>
</evidence>
<feature type="transmembrane region" description="Helical" evidence="6">
    <location>
        <begin position="194"/>
        <end position="214"/>
    </location>
</feature>
<dbReference type="EMBL" id="LKMD01000108">
    <property type="protein sequence ID" value="PIA88491.1"/>
    <property type="molecule type" value="Genomic_DNA"/>
</dbReference>
<dbReference type="OrthoDB" id="3257095at2759"/>
<gene>
    <name evidence="7" type="ORF">CB0940_06791</name>
    <name evidence="8" type="ORF">RHO25_007341</name>
</gene>
<reference evidence="7 9" key="1">
    <citation type="submission" date="2015-10" db="EMBL/GenBank/DDBJ databases">
        <title>The cercosporin biosynthetic gene cluster was horizontally transferred to several fungal lineages and shown to be expanded in Cercospora beticola based on microsynteny with recipient genomes.</title>
        <authorList>
            <person name="De Jonge R."/>
            <person name="Ebert M.K."/>
            <person name="Suttle J.C."/>
            <person name="Jurick Ii W.M."/>
            <person name="Secor G.A."/>
            <person name="Thomma B.P."/>
            <person name="Van De Peer Y."/>
            <person name="Bolton M.D."/>
        </authorList>
    </citation>
    <scope>NUCLEOTIDE SEQUENCE [LARGE SCALE GENOMIC DNA]</scope>
    <source>
        <strain evidence="7 9">09-40</strain>
    </source>
</reference>
<proteinExistence type="predicted"/>
<evidence type="ECO:0000256" key="5">
    <source>
        <dbReference type="ARBA" id="ARBA00023136"/>
    </source>
</evidence>
<evidence type="ECO:0000313" key="8">
    <source>
        <dbReference type="EMBL" id="WPB02705.1"/>
    </source>
</evidence>
<evidence type="ECO:0000313" key="10">
    <source>
        <dbReference type="Proteomes" id="UP001302367"/>
    </source>
</evidence>
<keyword evidence="4 6" id="KW-1133">Transmembrane helix</keyword>
<keyword evidence="3 6" id="KW-0812">Transmembrane</keyword>
<feature type="transmembrane region" description="Helical" evidence="6">
    <location>
        <begin position="137"/>
        <end position="156"/>
    </location>
</feature>
<evidence type="ECO:0000256" key="4">
    <source>
        <dbReference type="ARBA" id="ARBA00022989"/>
    </source>
</evidence>
<feature type="transmembrane region" description="Helical" evidence="6">
    <location>
        <begin position="384"/>
        <end position="403"/>
    </location>
</feature>
<evidence type="ECO:0000313" key="7">
    <source>
        <dbReference type="EMBL" id="PIA88491.1"/>
    </source>
</evidence>
<accession>A0A2G5H7I5</accession>
<evidence type="ECO:0000313" key="9">
    <source>
        <dbReference type="Proteomes" id="UP000230605"/>
    </source>
</evidence>
<dbReference type="PANTHER" id="PTHR45649">
    <property type="entry name" value="AMINO-ACID PERMEASE BAT1"/>
    <property type="match status" value="1"/>
</dbReference>
<evidence type="ECO:0000256" key="1">
    <source>
        <dbReference type="ARBA" id="ARBA00004141"/>
    </source>
</evidence>
<feature type="transmembrane region" description="Helical" evidence="6">
    <location>
        <begin position="455"/>
        <end position="474"/>
    </location>
</feature>
<dbReference type="PANTHER" id="PTHR45649:SF14">
    <property type="entry name" value="GABA PERMEASE"/>
    <property type="match status" value="1"/>
</dbReference>